<keyword evidence="3" id="KW-1185">Reference proteome</keyword>
<name>A0A2J6T8H6_9HELO</name>
<evidence type="ECO:0008006" key="4">
    <source>
        <dbReference type="Google" id="ProtNLM"/>
    </source>
</evidence>
<dbReference type="OrthoDB" id="5376287at2759"/>
<dbReference type="InParanoid" id="A0A2J6T8H6"/>
<dbReference type="AlphaFoldDB" id="A0A2J6T8H6"/>
<accession>A0A2J6T8H6</accession>
<proteinExistence type="predicted"/>
<feature type="region of interest" description="Disordered" evidence="1">
    <location>
        <begin position="32"/>
        <end position="89"/>
    </location>
</feature>
<protein>
    <recommendedName>
        <fullName evidence="4">Transcription factor domain-containing protein</fullName>
    </recommendedName>
</protein>
<reference evidence="2 3" key="1">
    <citation type="submission" date="2016-04" db="EMBL/GenBank/DDBJ databases">
        <title>A degradative enzymes factory behind the ericoid mycorrhizal symbiosis.</title>
        <authorList>
            <consortium name="DOE Joint Genome Institute"/>
            <person name="Martino E."/>
            <person name="Morin E."/>
            <person name="Grelet G."/>
            <person name="Kuo A."/>
            <person name="Kohler A."/>
            <person name="Daghino S."/>
            <person name="Barry K."/>
            <person name="Choi C."/>
            <person name="Cichocki N."/>
            <person name="Clum A."/>
            <person name="Copeland A."/>
            <person name="Hainaut M."/>
            <person name="Haridas S."/>
            <person name="Labutti K."/>
            <person name="Lindquist E."/>
            <person name="Lipzen A."/>
            <person name="Khouja H.-R."/>
            <person name="Murat C."/>
            <person name="Ohm R."/>
            <person name="Olson A."/>
            <person name="Spatafora J."/>
            <person name="Veneault-Fourrey C."/>
            <person name="Henrissat B."/>
            <person name="Grigoriev I."/>
            <person name="Martin F."/>
            <person name="Perotto S."/>
        </authorList>
    </citation>
    <scope>NUCLEOTIDE SEQUENCE [LARGE SCALE GENOMIC DNA]</scope>
    <source>
        <strain evidence="2 3">E</strain>
    </source>
</reference>
<dbReference type="PANTHER" id="PTHR37540:SF5">
    <property type="entry name" value="TRANSCRIPTION FACTOR DOMAIN-CONTAINING PROTEIN"/>
    <property type="match status" value="1"/>
</dbReference>
<evidence type="ECO:0000313" key="2">
    <source>
        <dbReference type="EMBL" id="PMD59330.1"/>
    </source>
</evidence>
<dbReference type="EMBL" id="KZ613817">
    <property type="protein sequence ID" value="PMD59330.1"/>
    <property type="molecule type" value="Genomic_DNA"/>
</dbReference>
<dbReference type="STRING" id="1095630.A0A2J6T8H6"/>
<dbReference type="GeneID" id="36588555"/>
<dbReference type="InterPro" id="IPR021858">
    <property type="entry name" value="Fun_TF"/>
</dbReference>
<dbReference type="PANTHER" id="PTHR37540">
    <property type="entry name" value="TRANSCRIPTION FACTOR (ACR-2), PUTATIVE-RELATED-RELATED"/>
    <property type="match status" value="1"/>
</dbReference>
<dbReference type="RefSeq" id="XP_024736234.1">
    <property type="nucleotide sequence ID" value="XM_024880478.1"/>
</dbReference>
<evidence type="ECO:0000256" key="1">
    <source>
        <dbReference type="SAM" id="MobiDB-lite"/>
    </source>
</evidence>
<dbReference type="Pfam" id="PF11951">
    <property type="entry name" value="Fungal_trans_2"/>
    <property type="match status" value="1"/>
</dbReference>
<feature type="compositionally biased region" description="Basic residues" evidence="1">
    <location>
        <begin position="38"/>
        <end position="49"/>
    </location>
</feature>
<dbReference type="Proteomes" id="UP000235371">
    <property type="component" value="Unassembled WGS sequence"/>
</dbReference>
<sequence>MSSRGLIGLHFLMSDGLEKPNPELRKLIRSHVMLGKNQGKKLPPRKRKTKMVETLSSSSSDPAPPPASDPDEGLTGSATSSITATHPKPVLPLTIPRKLGSGMSTISFADALEPGTIEVVLQLSSIAKQMLFPLERCMFFDRRAENWIAPLAVDPAYLHAMIFGAQFYFDALQSGGSAYISRRSMPHFLTTLRLLRERIANDDEQAKLSDSTVAAIMGLVGHAHLTGDFKSARYHMEGLYKIVCLRGGVTSFRKNAKLLVEILRCDIGIALHGGSKPIFFNNPSRDPFLSYPDLVSLVELTKPRKTDSKHDSATFVEDIDHELAQAWTIISDFCSVINFAVDSELRISTETFLDTMASVVYRLLYMHFETGSKDEAIRLGLVAFLCSVFLQWKHLGMSYPHFTSMFRSCLVGIASERVTSELMVWLLMVGSVSVFDESDDGWLKPLLRVNISLCVIDDWNKMQELAKRFMWIGLVYDKPGKMVFESTIA</sequence>
<organism evidence="2 3">
    <name type="scientific">Hyaloscypha bicolor E</name>
    <dbReference type="NCBI Taxonomy" id="1095630"/>
    <lineage>
        <taxon>Eukaryota</taxon>
        <taxon>Fungi</taxon>
        <taxon>Dikarya</taxon>
        <taxon>Ascomycota</taxon>
        <taxon>Pezizomycotina</taxon>
        <taxon>Leotiomycetes</taxon>
        <taxon>Helotiales</taxon>
        <taxon>Hyaloscyphaceae</taxon>
        <taxon>Hyaloscypha</taxon>
        <taxon>Hyaloscypha bicolor</taxon>
    </lineage>
</organism>
<gene>
    <name evidence="2" type="ORF">K444DRAFT_614118</name>
</gene>
<evidence type="ECO:0000313" key="3">
    <source>
        <dbReference type="Proteomes" id="UP000235371"/>
    </source>
</evidence>